<keyword evidence="3" id="KW-1185">Reference proteome</keyword>
<dbReference type="SUPFAM" id="SSF52200">
    <property type="entry name" value="Toll/Interleukin receptor TIR domain"/>
    <property type="match status" value="1"/>
</dbReference>
<dbReference type="Gene3D" id="3.40.50.10140">
    <property type="entry name" value="Toll/interleukin-1 receptor homology (TIR) domain"/>
    <property type="match status" value="1"/>
</dbReference>
<gene>
    <name evidence="2" type="ORF">CCE28_00155</name>
</gene>
<reference evidence="2 3" key="1">
    <citation type="submission" date="2017-06" db="EMBL/GenBank/DDBJ databases">
        <title>Draft genome sequence of anaerobic fermentative bacterium Anaeromicrobium sediminis DY2726D isolated from West Pacific Ocean sediments.</title>
        <authorList>
            <person name="Zeng X."/>
        </authorList>
    </citation>
    <scope>NUCLEOTIDE SEQUENCE [LARGE SCALE GENOMIC DNA]</scope>
    <source>
        <strain evidence="2 3">DY2726D</strain>
    </source>
</reference>
<dbReference type="Proteomes" id="UP000216024">
    <property type="component" value="Unassembled WGS sequence"/>
</dbReference>
<dbReference type="InterPro" id="IPR000157">
    <property type="entry name" value="TIR_dom"/>
</dbReference>
<dbReference type="EMBL" id="NIBG01000001">
    <property type="protein sequence ID" value="PAB60881.1"/>
    <property type="molecule type" value="Genomic_DNA"/>
</dbReference>
<dbReference type="Pfam" id="PF13676">
    <property type="entry name" value="TIR_2"/>
    <property type="match status" value="1"/>
</dbReference>
<dbReference type="InterPro" id="IPR035897">
    <property type="entry name" value="Toll_tir_struct_dom_sf"/>
</dbReference>
<accession>A0A267MMP4</accession>
<dbReference type="AlphaFoldDB" id="A0A267MMP4"/>
<comment type="caution">
    <text evidence="2">The sequence shown here is derived from an EMBL/GenBank/DDBJ whole genome shotgun (WGS) entry which is preliminary data.</text>
</comment>
<proteinExistence type="predicted"/>
<name>A0A267MMP4_9FIRM</name>
<dbReference type="PROSITE" id="PS50104">
    <property type="entry name" value="TIR"/>
    <property type="match status" value="1"/>
</dbReference>
<feature type="domain" description="TIR" evidence="1">
    <location>
        <begin position="170"/>
        <end position="306"/>
    </location>
</feature>
<evidence type="ECO:0000313" key="2">
    <source>
        <dbReference type="EMBL" id="PAB60881.1"/>
    </source>
</evidence>
<protein>
    <recommendedName>
        <fullName evidence="1">TIR domain-containing protein</fullName>
    </recommendedName>
</protein>
<dbReference type="GO" id="GO:0007165">
    <property type="term" value="P:signal transduction"/>
    <property type="evidence" value="ECO:0007669"/>
    <property type="project" value="InterPro"/>
</dbReference>
<evidence type="ECO:0000313" key="3">
    <source>
        <dbReference type="Proteomes" id="UP000216024"/>
    </source>
</evidence>
<sequence>MKGIFIMYLKNMRNSKESIMERFEEWTIRKRKLDDLNPYKFAREINIDENEAIYFFKELETEGYLIGYIICDCPACGNECYVEHYNIDNLYECEECEELINIRNLRKKDVSYSINKEMLVNGIKKCVNPIELMLEEHNEKVIRIDRNKGVDSIKGKIKTKDEGVIKMERKSTRIFISHSEKDKVIVRKLIRLLHDIGIPKQKEFIFCSSYEGYNVPPGEDISEYIRKEFDENILVIFMLSENFYNSPACLCEMGAVWVKTKKHIPLLIPPFQFKEIKGFLNSNTRGIHINKSEGLDSFSKKITEEFNLPNIDITIWGNDKRDFLEDIKNLLEG</sequence>
<organism evidence="2 3">
    <name type="scientific">Anaeromicrobium sediminis</name>
    <dbReference type="NCBI Taxonomy" id="1478221"/>
    <lineage>
        <taxon>Bacteria</taxon>
        <taxon>Bacillati</taxon>
        <taxon>Bacillota</taxon>
        <taxon>Clostridia</taxon>
        <taxon>Peptostreptococcales</taxon>
        <taxon>Thermotaleaceae</taxon>
        <taxon>Anaeromicrobium</taxon>
    </lineage>
</organism>
<evidence type="ECO:0000259" key="1">
    <source>
        <dbReference type="PROSITE" id="PS50104"/>
    </source>
</evidence>
<dbReference type="OrthoDB" id="4772211at2"/>